<keyword evidence="2" id="KW-1185">Reference proteome</keyword>
<keyword evidence="1" id="KW-0489">Methyltransferase</keyword>
<organism evidence="1 2">
    <name type="scientific">Pedosphaera parvula (strain Ellin514)</name>
    <dbReference type="NCBI Taxonomy" id="320771"/>
    <lineage>
        <taxon>Bacteria</taxon>
        <taxon>Pseudomonadati</taxon>
        <taxon>Verrucomicrobiota</taxon>
        <taxon>Pedosphaerae</taxon>
        <taxon>Pedosphaerales</taxon>
        <taxon>Pedosphaeraceae</taxon>
        <taxon>Pedosphaera</taxon>
    </lineage>
</organism>
<protein>
    <submittedName>
        <fullName evidence="1">Methyltransferase type 11</fullName>
    </submittedName>
</protein>
<dbReference type="PANTHER" id="PTHR43861">
    <property type="entry name" value="TRANS-ACONITATE 2-METHYLTRANSFERASE-RELATED"/>
    <property type="match status" value="1"/>
</dbReference>
<dbReference type="AlphaFoldDB" id="B9XCY2"/>
<keyword evidence="1" id="KW-0808">Transferase</keyword>
<dbReference type="SUPFAM" id="SSF53335">
    <property type="entry name" value="S-adenosyl-L-methionine-dependent methyltransferases"/>
    <property type="match status" value="1"/>
</dbReference>
<proteinExistence type="predicted"/>
<comment type="caution">
    <text evidence="1">The sequence shown here is derived from an EMBL/GenBank/DDBJ whole genome shotgun (WGS) entry which is preliminary data.</text>
</comment>
<dbReference type="STRING" id="320771.Cflav_PD4963"/>
<accession>B9XCY2</accession>
<dbReference type="OrthoDB" id="9804312at2"/>
<evidence type="ECO:0000313" key="2">
    <source>
        <dbReference type="Proteomes" id="UP000003688"/>
    </source>
</evidence>
<dbReference type="GO" id="GO:0032259">
    <property type="term" value="P:methylation"/>
    <property type="evidence" value="ECO:0007669"/>
    <property type="project" value="UniProtKB-KW"/>
</dbReference>
<name>B9XCY2_PEDPL</name>
<dbReference type="InterPro" id="IPR029063">
    <property type="entry name" value="SAM-dependent_MTases_sf"/>
</dbReference>
<sequence length="279" mass="32325">MAIRPIRLIRAIRKILPRLKALEERTTDTDTQLKQFISLLSIKDGLPPIPPKHLQFRVAGSYYPEFFNHGERMFHDIEDLLKSHGESFFRFKNILDFGCGCGRFMIPMSYRIAPKKISGTDIDEEAIRWLKENYTSFNDLDANGFMPPTKYADGTFDFVFGISIFTHLPEDMQHAWLKELSRIIQPGGYGLFTTHGENHFDELKKPAYGETAHGELMKRGFYYSVRDSTDGLPDFYQTSFHTHDYIKRVWAEYFEVVCIRKQGIGQNQDAVLVRKGVAH</sequence>
<dbReference type="GO" id="GO:0008168">
    <property type="term" value="F:methyltransferase activity"/>
    <property type="evidence" value="ECO:0007669"/>
    <property type="project" value="UniProtKB-KW"/>
</dbReference>
<dbReference type="PANTHER" id="PTHR43861:SF1">
    <property type="entry name" value="TRANS-ACONITATE 2-METHYLTRANSFERASE"/>
    <property type="match status" value="1"/>
</dbReference>
<evidence type="ECO:0000313" key="1">
    <source>
        <dbReference type="EMBL" id="EEF62328.1"/>
    </source>
</evidence>
<dbReference type="EMBL" id="ABOX02000005">
    <property type="protein sequence ID" value="EEF62328.1"/>
    <property type="molecule type" value="Genomic_DNA"/>
</dbReference>
<reference evidence="1 2" key="1">
    <citation type="journal article" date="2011" name="J. Bacteriol.">
        <title>Genome sequence of 'Pedosphaera parvula' Ellin514, an aerobic Verrucomicrobial isolate from pasture soil.</title>
        <authorList>
            <person name="Kant R."/>
            <person name="van Passel M.W."/>
            <person name="Sangwan P."/>
            <person name="Palva A."/>
            <person name="Lucas S."/>
            <person name="Copeland A."/>
            <person name="Lapidus A."/>
            <person name="Glavina Del Rio T."/>
            <person name="Dalin E."/>
            <person name="Tice H."/>
            <person name="Bruce D."/>
            <person name="Goodwin L."/>
            <person name="Pitluck S."/>
            <person name="Chertkov O."/>
            <person name="Larimer F.W."/>
            <person name="Land M.L."/>
            <person name="Hauser L."/>
            <person name="Brettin T.S."/>
            <person name="Detter J.C."/>
            <person name="Han S."/>
            <person name="de Vos W.M."/>
            <person name="Janssen P.H."/>
            <person name="Smidt H."/>
        </authorList>
    </citation>
    <scope>NUCLEOTIDE SEQUENCE [LARGE SCALE GENOMIC DNA]</scope>
    <source>
        <strain evidence="1 2">Ellin514</strain>
    </source>
</reference>
<dbReference type="Gene3D" id="3.40.50.150">
    <property type="entry name" value="Vaccinia Virus protein VP39"/>
    <property type="match status" value="1"/>
</dbReference>
<dbReference type="Proteomes" id="UP000003688">
    <property type="component" value="Unassembled WGS sequence"/>
</dbReference>
<gene>
    <name evidence="1" type="ORF">Cflav_PD4963</name>
</gene>
<dbReference type="CDD" id="cd02440">
    <property type="entry name" value="AdoMet_MTases"/>
    <property type="match status" value="1"/>
</dbReference>
<dbReference type="Pfam" id="PF13489">
    <property type="entry name" value="Methyltransf_23"/>
    <property type="match status" value="1"/>
</dbReference>